<reference evidence="1" key="1">
    <citation type="submission" date="2009-09" db="EMBL/GenBank/DDBJ databases">
        <authorList>
            <person name="Weinstock G."/>
            <person name="Sodergren E."/>
            <person name="Clifton S."/>
            <person name="Fulton L."/>
            <person name="Fulton B."/>
            <person name="Courtney L."/>
            <person name="Fronick C."/>
            <person name="Harrison M."/>
            <person name="Strong C."/>
            <person name="Farmer C."/>
            <person name="Delahaunty K."/>
            <person name="Markovic C."/>
            <person name="Hall O."/>
            <person name="Minx P."/>
            <person name="Tomlinson C."/>
            <person name="Mitreva M."/>
            <person name="Nelson J."/>
            <person name="Hou S."/>
            <person name="Wollam A."/>
            <person name="Pepin K.H."/>
            <person name="Johnson M."/>
            <person name="Bhonagiri V."/>
            <person name="Nash W.E."/>
            <person name="Warren W."/>
            <person name="Chinwalla A."/>
            <person name="Mardis E.R."/>
            <person name="Wilson R.K."/>
        </authorList>
    </citation>
    <scope>NUCLEOTIDE SEQUENCE [LARGE SCALE GENOMIC DNA]</scope>
    <source>
        <strain evidence="1">DSM 20583</strain>
    </source>
</reference>
<sequence length="93" mass="10893">MKEYIVVITYNFDTDFVAIKCKTYEEAVEKLNELLNEEIETVKRENEYAPSVLRFADDDVTLVYGSGYTLDLKNVSTREYLLQDCAFYKIIEV</sequence>
<dbReference type="KEGG" id="bhan:CGC63_09505"/>
<dbReference type="AlphaFoldDB" id="C9L7S1"/>
<gene>
    <name evidence="1" type="ORF">BLAHAN_05441</name>
</gene>
<keyword evidence="2" id="KW-1185">Reference proteome</keyword>
<evidence type="ECO:0000313" key="1">
    <source>
        <dbReference type="EMBL" id="EEX21816.1"/>
    </source>
</evidence>
<proteinExistence type="predicted"/>
<accession>C9L7S1</accession>
<organism evidence="1 2">
    <name type="scientific">Blautia hansenii DSM 20583</name>
    <dbReference type="NCBI Taxonomy" id="537007"/>
    <lineage>
        <taxon>Bacteria</taxon>
        <taxon>Bacillati</taxon>
        <taxon>Bacillota</taxon>
        <taxon>Clostridia</taxon>
        <taxon>Lachnospirales</taxon>
        <taxon>Lachnospiraceae</taxon>
        <taxon>Blautia</taxon>
    </lineage>
</organism>
<dbReference type="STRING" id="537007.BLAHAN_05441"/>
<comment type="caution">
    <text evidence="1">The sequence shown here is derived from an EMBL/GenBank/DDBJ whole genome shotgun (WGS) entry which is preliminary data.</text>
</comment>
<dbReference type="EMBL" id="ABYU02000016">
    <property type="protein sequence ID" value="EEX21816.1"/>
    <property type="molecule type" value="Genomic_DNA"/>
</dbReference>
<dbReference type="RefSeq" id="WP_003020575.1">
    <property type="nucleotide sequence ID" value="NZ_CP022413.2"/>
</dbReference>
<name>C9L7S1_BLAHA</name>
<dbReference type="HOGENOM" id="CLU_2393932_0_0_9"/>
<protein>
    <submittedName>
        <fullName evidence="1">Uncharacterized protein</fullName>
    </submittedName>
</protein>
<evidence type="ECO:0000313" key="2">
    <source>
        <dbReference type="Proteomes" id="UP000003755"/>
    </source>
</evidence>
<dbReference type="Proteomes" id="UP000003755">
    <property type="component" value="Unassembled WGS sequence"/>
</dbReference>